<feature type="transmembrane region" description="Helical" evidence="2">
    <location>
        <begin position="66"/>
        <end position="87"/>
    </location>
</feature>
<dbReference type="Proteomes" id="UP000289954">
    <property type="component" value="Unassembled WGS sequence"/>
</dbReference>
<dbReference type="Pfam" id="PF01841">
    <property type="entry name" value="Transglut_core"/>
    <property type="match status" value="1"/>
</dbReference>
<feature type="compositionally biased region" description="Low complexity" evidence="1">
    <location>
        <begin position="603"/>
        <end position="620"/>
    </location>
</feature>
<comment type="caution">
    <text evidence="4">The sequence shown here is derived from an EMBL/GenBank/DDBJ whole genome shotgun (WGS) entry which is preliminary data.</text>
</comment>
<feature type="domain" description="Transglutaminase-like" evidence="3">
    <location>
        <begin position="506"/>
        <end position="576"/>
    </location>
</feature>
<evidence type="ECO:0000313" key="4">
    <source>
        <dbReference type="EMBL" id="GCE76186.1"/>
    </source>
</evidence>
<organism evidence="4 5">
    <name type="scientific">Cellulomonas biazotea</name>
    <dbReference type="NCBI Taxonomy" id="1709"/>
    <lineage>
        <taxon>Bacteria</taxon>
        <taxon>Bacillati</taxon>
        <taxon>Actinomycetota</taxon>
        <taxon>Actinomycetes</taxon>
        <taxon>Micrococcales</taxon>
        <taxon>Cellulomonadaceae</taxon>
        <taxon>Cellulomonas</taxon>
    </lineage>
</organism>
<dbReference type="InterPro" id="IPR025403">
    <property type="entry name" value="TgpA-like_C"/>
</dbReference>
<dbReference type="SMART" id="SM00460">
    <property type="entry name" value="TGc"/>
    <property type="match status" value="1"/>
</dbReference>
<feature type="region of interest" description="Disordered" evidence="1">
    <location>
        <begin position="278"/>
        <end position="305"/>
    </location>
</feature>
<feature type="compositionally biased region" description="Low complexity" evidence="1">
    <location>
        <begin position="278"/>
        <end position="291"/>
    </location>
</feature>
<gene>
    <name evidence="4" type="ORF">CBZ_12420</name>
</gene>
<protein>
    <recommendedName>
        <fullName evidence="3">Transglutaminase-like domain-containing protein</fullName>
    </recommendedName>
</protein>
<reference evidence="4 5" key="1">
    <citation type="submission" date="2019-01" db="EMBL/GenBank/DDBJ databases">
        <title>Draft genome sequence of Cellulomonas takizawaensis strain TKZ-21.</title>
        <authorList>
            <person name="Yamamura H."/>
            <person name="Hayashi T."/>
            <person name="Hamada M."/>
            <person name="Serisawa Y."/>
            <person name="Matsuyama K."/>
            <person name="Nakagawa Y."/>
            <person name="Otoguro M."/>
            <person name="Yanagida F."/>
            <person name="Hayakawa M."/>
        </authorList>
    </citation>
    <scope>NUCLEOTIDE SEQUENCE [LARGE SCALE GENOMIC DNA]</scope>
    <source>
        <strain evidence="4 5">NBRC12680</strain>
    </source>
</reference>
<feature type="transmembrane region" description="Helical" evidence="2">
    <location>
        <begin position="41"/>
        <end position="59"/>
    </location>
</feature>
<dbReference type="InterPro" id="IPR002931">
    <property type="entry name" value="Transglutaminase-like"/>
</dbReference>
<dbReference type="InterPro" id="IPR038765">
    <property type="entry name" value="Papain-like_cys_pep_sf"/>
</dbReference>
<evidence type="ECO:0000259" key="3">
    <source>
        <dbReference type="SMART" id="SM00460"/>
    </source>
</evidence>
<keyword evidence="2" id="KW-0812">Transmembrane</keyword>
<dbReference type="PANTHER" id="PTHR42736">
    <property type="entry name" value="PROTEIN-GLUTAMINE GAMMA-GLUTAMYLTRANSFERASE"/>
    <property type="match status" value="1"/>
</dbReference>
<feature type="transmembrane region" description="Helical" evidence="2">
    <location>
        <begin position="154"/>
        <end position="172"/>
    </location>
</feature>
<dbReference type="OrthoDB" id="9804023at2"/>
<dbReference type="PANTHER" id="PTHR42736:SF1">
    <property type="entry name" value="PROTEIN-GLUTAMINE GAMMA-GLUTAMYLTRANSFERASE"/>
    <property type="match status" value="1"/>
</dbReference>
<evidence type="ECO:0000256" key="2">
    <source>
        <dbReference type="SAM" id="Phobius"/>
    </source>
</evidence>
<feature type="transmembrane region" description="Helical" evidence="2">
    <location>
        <begin position="178"/>
        <end position="199"/>
    </location>
</feature>
<dbReference type="Pfam" id="PF13559">
    <property type="entry name" value="DUF4129"/>
    <property type="match status" value="1"/>
</dbReference>
<proteinExistence type="predicted"/>
<dbReference type="EMBL" id="BIMR01000078">
    <property type="protein sequence ID" value="GCE76186.1"/>
    <property type="molecule type" value="Genomic_DNA"/>
</dbReference>
<dbReference type="InterPro" id="IPR021878">
    <property type="entry name" value="TgpA_N"/>
</dbReference>
<name>A0A402DQ21_9CELL</name>
<dbReference type="AlphaFoldDB" id="A0A402DQ21"/>
<dbReference type="InterPro" id="IPR052901">
    <property type="entry name" value="Bact_TGase-like"/>
</dbReference>
<feature type="region of interest" description="Disordered" evidence="1">
    <location>
        <begin position="596"/>
        <end position="626"/>
    </location>
</feature>
<evidence type="ECO:0000313" key="5">
    <source>
        <dbReference type="Proteomes" id="UP000289954"/>
    </source>
</evidence>
<evidence type="ECO:0000256" key="1">
    <source>
        <dbReference type="SAM" id="MobiDB-lite"/>
    </source>
</evidence>
<dbReference type="Gene3D" id="3.10.620.30">
    <property type="match status" value="1"/>
</dbReference>
<feature type="transmembrane region" description="Helical" evidence="2">
    <location>
        <begin position="211"/>
        <end position="234"/>
    </location>
</feature>
<dbReference type="SUPFAM" id="SSF54001">
    <property type="entry name" value="Cysteine proteinases"/>
    <property type="match status" value="1"/>
</dbReference>
<sequence length="773" mass="80672">MNAAPARLPRGARSLLGTALCAFATCAAVTALGHLIEPGRWLTVTWVAVVLVAGVVAATRAVTRAWWAPTLVGLVAAVAGVLVRYGAPPGRIQVLPDLGSLDRTLATAREGVSVINASLVPMAGVRPAELLVVVGAVTVLLATDLIAVGLGVPALAGLPLLALWAPTVFLGFPASGWSIAWTALAYLLLLALSAAPASARSDRARRTGTALAGAVAVVVAALVAGPVVAALPGWASLALPTLGSGPVGPLQLSDNLDLRESLGTRSGQVVLRYTVVPPGGAPADAGEDPGATQGLDGPSPSPSADDTVVVTARVVGPLRAFTLTTFDGRAWQRDDAVDVAPWAPGELLSSDPALRGDTPDASRGTLAAVEVEVGGLRERRLPVSTFARTVTVDGSWAYDEDRDEVVGRRSTFDGMHYSMLVEVPDLTAADLTGAEVGEPGDDGASLEVPDTDHAPQIADLAREITADAATPYEQAMALQSYFRAGTNFTYDTRIAPARSQDAVWDFLQSRRGYCVQFATSMTMMARTLGIPARVGVGFLPGDNNGDGTYVVTGRKSHAWPELYFAGQGWVRFEPTPAVQSGLPPLWSDPFAGISQDASRPDEAIPTAAAPTPGARQTTAPSTSAPVEEAGESWTRVGVIGGIVLVLVVVGLSLVRRRTRTRADETPERAWLRARRRLASRGVTWADSTTPREVVTSVEDQVRAASGNGLDATTAGALRALARTVERQRYAPTPEEVAPEDLVRWTEDLVQGVEKLLSAPARRDAVPSGPRDGS</sequence>
<dbReference type="RefSeq" id="WP_130780787.1">
    <property type="nucleotide sequence ID" value="NZ_BIMR01000078.1"/>
</dbReference>
<accession>A0A402DQ21</accession>
<keyword evidence="2" id="KW-0472">Membrane</keyword>
<keyword evidence="5" id="KW-1185">Reference proteome</keyword>
<dbReference type="Pfam" id="PF11992">
    <property type="entry name" value="TgpA_N"/>
    <property type="match status" value="1"/>
</dbReference>
<feature type="transmembrane region" description="Helical" evidence="2">
    <location>
        <begin position="633"/>
        <end position="654"/>
    </location>
</feature>
<feature type="transmembrane region" description="Helical" evidence="2">
    <location>
        <begin position="130"/>
        <end position="147"/>
    </location>
</feature>
<keyword evidence="2" id="KW-1133">Transmembrane helix</keyword>